<proteinExistence type="predicted"/>
<accession>A0A094LRY9</accession>
<dbReference type="InterPro" id="IPR000182">
    <property type="entry name" value="GNAT_dom"/>
</dbReference>
<dbReference type="eggNOG" id="COG1670">
    <property type="taxonomic scope" value="Bacteria"/>
</dbReference>
<evidence type="ECO:0000313" key="2">
    <source>
        <dbReference type="EMBL" id="KFZ37953.1"/>
    </source>
</evidence>
<keyword evidence="3" id="KW-1185">Reference proteome</keyword>
<dbReference type="OrthoDB" id="9801656at2"/>
<dbReference type="Gene3D" id="3.40.630.30">
    <property type="match status" value="1"/>
</dbReference>
<dbReference type="Pfam" id="PF13302">
    <property type="entry name" value="Acetyltransf_3"/>
    <property type="match status" value="1"/>
</dbReference>
<dbReference type="RefSeq" id="WP_037440489.1">
    <property type="nucleotide sequence ID" value="NZ_JPEO01000003.1"/>
</dbReference>
<comment type="caution">
    <text evidence="2">The sequence shown here is derived from an EMBL/GenBank/DDBJ whole genome shotgun (WGS) entry which is preliminary data.</text>
</comment>
<dbReference type="EMBL" id="JPEO01000003">
    <property type="protein sequence ID" value="KFZ37953.1"/>
    <property type="molecule type" value="Genomic_DNA"/>
</dbReference>
<keyword evidence="2" id="KW-0808">Transferase</keyword>
<reference evidence="2 3" key="1">
    <citation type="submission" date="2014-06" db="EMBL/GenBank/DDBJ databases">
        <title>Shewanella sp. YQH10.</title>
        <authorList>
            <person name="Liu Y."/>
            <person name="Zeng R."/>
        </authorList>
    </citation>
    <scope>NUCLEOTIDE SEQUENCE [LARGE SCALE GENOMIC DNA]</scope>
    <source>
        <strain evidence="2 3">YQH10</strain>
    </source>
</reference>
<sequence length="167" mass="19236">MVVCETERLILREFEDADAASLFELNRDPRILNFIPGAPSNSLQDAKRVLRDVIYEDYRQFGFGRWAVELKTNGQVIGFCGPKYLASFNKVELGYRYFPEYWQRGFGYEAANATLEHLLKKGEIKDVIALIMPGNIGSERLAHKLQMKLMGMGELMGQSMHIFHKWL</sequence>
<dbReference type="GO" id="GO:0016747">
    <property type="term" value="F:acyltransferase activity, transferring groups other than amino-acyl groups"/>
    <property type="evidence" value="ECO:0007669"/>
    <property type="project" value="InterPro"/>
</dbReference>
<dbReference type="STRING" id="1515746.HR45_05420"/>
<name>A0A094LRY9_9GAMM</name>
<protein>
    <submittedName>
        <fullName evidence="2">GCN5 family acetyltransferase</fullName>
    </submittedName>
</protein>
<dbReference type="PANTHER" id="PTHR43792:SF1">
    <property type="entry name" value="N-ACETYLTRANSFERASE DOMAIN-CONTAINING PROTEIN"/>
    <property type="match status" value="1"/>
</dbReference>
<evidence type="ECO:0000259" key="1">
    <source>
        <dbReference type="PROSITE" id="PS51186"/>
    </source>
</evidence>
<dbReference type="InterPro" id="IPR051531">
    <property type="entry name" value="N-acetyltransferase"/>
</dbReference>
<dbReference type="PANTHER" id="PTHR43792">
    <property type="entry name" value="GNAT FAMILY, PUTATIVE (AFU_ORTHOLOGUE AFUA_3G00765)-RELATED-RELATED"/>
    <property type="match status" value="1"/>
</dbReference>
<organism evidence="2 3">
    <name type="scientific">Shewanella mangrovi</name>
    <dbReference type="NCBI Taxonomy" id="1515746"/>
    <lineage>
        <taxon>Bacteria</taxon>
        <taxon>Pseudomonadati</taxon>
        <taxon>Pseudomonadota</taxon>
        <taxon>Gammaproteobacteria</taxon>
        <taxon>Alteromonadales</taxon>
        <taxon>Shewanellaceae</taxon>
        <taxon>Shewanella</taxon>
    </lineage>
</organism>
<feature type="domain" description="N-acetyltransferase" evidence="1">
    <location>
        <begin position="9"/>
        <end position="167"/>
    </location>
</feature>
<dbReference type="SUPFAM" id="SSF55729">
    <property type="entry name" value="Acyl-CoA N-acyltransferases (Nat)"/>
    <property type="match status" value="1"/>
</dbReference>
<evidence type="ECO:0000313" key="3">
    <source>
        <dbReference type="Proteomes" id="UP000029264"/>
    </source>
</evidence>
<dbReference type="AlphaFoldDB" id="A0A094LRY9"/>
<gene>
    <name evidence="2" type="ORF">HR45_05420</name>
</gene>
<dbReference type="InterPro" id="IPR016181">
    <property type="entry name" value="Acyl_CoA_acyltransferase"/>
</dbReference>
<dbReference type="PROSITE" id="PS51186">
    <property type="entry name" value="GNAT"/>
    <property type="match status" value="1"/>
</dbReference>
<dbReference type="Proteomes" id="UP000029264">
    <property type="component" value="Unassembled WGS sequence"/>
</dbReference>